<evidence type="ECO:0000256" key="1">
    <source>
        <dbReference type="SAM" id="Phobius"/>
    </source>
</evidence>
<keyword evidence="1" id="KW-0812">Transmembrane</keyword>
<proteinExistence type="predicted"/>
<name>A0ABD6EXR9_9BILA</name>
<organism evidence="2 3">
    <name type="scientific">Gnathostoma spinigerum</name>
    <dbReference type="NCBI Taxonomy" id="75299"/>
    <lineage>
        <taxon>Eukaryota</taxon>
        <taxon>Metazoa</taxon>
        <taxon>Ecdysozoa</taxon>
        <taxon>Nematoda</taxon>
        <taxon>Chromadorea</taxon>
        <taxon>Rhabditida</taxon>
        <taxon>Spirurina</taxon>
        <taxon>Gnathostomatomorpha</taxon>
        <taxon>Gnathostomatoidea</taxon>
        <taxon>Gnathostomatidae</taxon>
        <taxon>Gnathostoma</taxon>
    </lineage>
</organism>
<reference evidence="2 3" key="1">
    <citation type="submission" date="2024-08" db="EMBL/GenBank/DDBJ databases">
        <title>Gnathostoma spinigerum genome.</title>
        <authorList>
            <person name="Gonzalez-Bertolin B."/>
            <person name="Monzon S."/>
            <person name="Zaballos A."/>
            <person name="Jimenez P."/>
            <person name="Dekumyoy P."/>
            <person name="Varona S."/>
            <person name="Cuesta I."/>
            <person name="Sumanam S."/>
            <person name="Adisakwattana P."/>
            <person name="Gasser R.B."/>
            <person name="Hernandez-Gonzalez A."/>
            <person name="Young N.D."/>
            <person name="Perteguer M.J."/>
        </authorList>
    </citation>
    <scope>NUCLEOTIDE SEQUENCE [LARGE SCALE GENOMIC DNA]</scope>
    <source>
        <strain evidence="2">AL3</strain>
        <tissue evidence="2">Liver</tissue>
    </source>
</reference>
<keyword evidence="3" id="KW-1185">Reference proteome</keyword>
<sequence>MIIATTDIPRVRGAAENCRIKSSVFHRSNSPFVVCFPKTVFLSPRAVRPFTSHIMKLILLILAIVISVVLGQQGTPPVPPFLQGAPQNVISQFWDLVKKSGNKNDAQVQEMIETWVNGIGEPYKVRN</sequence>
<keyword evidence="1" id="KW-0472">Membrane</keyword>
<evidence type="ECO:0000313" key="2">
    <source>
        <dbReference type="EMBL" id="MFH4984711.1"/>
    </source>
</evidence>
<accession>A0ABD6EXR9</accession>
<evidence type="ECO:0008006" key="4">
    <source>
        <dbReference type="Google" id="ProtNLM"/>
    </source>
</evidence>
<gene>
    <name evidence="2" type="ORF">AB6A40_011420</name>
</gene>
<protein>
    <recommendedName>
        <fullName evidence="4">DUF148 domain-containing protein</fullName>
    </recommendedName>
</protein>
<keyword evidence="1" id="KW-1133">Transmembrane helix</keyword>
<dbReference type="AlphaFoldDB" id="A0ABD6EXR9"/>
<feature type="transmembrane region" description="Helical" evidence="1">
    <location>
        <begin position="54"/>
        <end position="72"/>
    </location>
</feature>
<dbReference type="EMBL" id="JBGFUD010020387">
    <property type="protein sequence ID" value="MFH4984711.1"/>
    <property type="molecule type" value="Genomic_DNA"/>
</dbReference>
<evidence type="ECO:0000313" key="3">
    <source>
        <dbReference type="Proteomes" id="UP001608902"/>
    </source>
</evidence>
<comment type="caution">
    <text evidence="2">The sequence shown here is derived from an EMBL/GenBank/DDBJ whole genome shotgun (WGS) entry which is preliminary data.</text>
</comment>
<dbReference type="Proteomes" id="UP001608902">
    <property type="component" value="Unassembled WGS sequence"/>
</dbReference>